<dbReference type="InterPro" id="IPR026044">
    <property type="entry name" value="MltA"/>
</dbReference>
<dbReference type="PIRSF" id="PIRSF019422">
    <property type="entry name" value="MltA"/>
    <property type="match status" value="1"/>
</dbReference>
<reference evidence="8 9" key="1">
    <citation type="submission" date="2017-10" db="EMBL/GenBank/DDBJ databases">
        <title>Draft genome of Longimonas halophila.</title>
        <authorList>
            <person name="Goh K.M."/>
            <person name="Shamsir M.S."/>
            <person name="Lim S.W."/>
        </authorList>
    </citation>
    <scope>NUCLEOTIDE SEQUENCE [LARGE SCALE GENOMIC DNA]</scope>
    <source>
        <strain evidence="8 9">KCTC 42399</strain>
    </source>
</reference>
<dbReference type="PANTHER" id="PTHR30124:SF0">
    <property type="entry name" value="MEMBRANE-BOUND LYTIC MUREIN TRANSGLYCOSYLASE A"/>
    <property type="match status" value="1"/>
</dbReference>
<dbReference type="GO" id="GO:0009253">
    <property type="term" value="P:peptidoglycan catabolic process"/>
    <property type="evidence" value="ECO:0007669"/>
    <property type="project" value="TreeGrafter"/>
</dbReference>
<sequence length="413" mass="45809">MFLFRGIRRVAAVSAWSVLVLLGCALASGCSERPAANESSEAPALTATSVPWHALPGRASANFAPPAQAFQRSCSTWDDADPDQPMHPERAWFGTMGDWQHACRRLAERPDSISLSHRFRQLFQPVQLSVPGTTSLLTGYYEPILQGAQAPSSRYNVPLRRVPGDLLRIDLGAFRERFEGETLIGRREGNRVVPYYDRESIRNGALDGRNLAFLWVDSRVDKFFLQIQGSGRIQLTNGTMTRVGYAGQNGQPYRAIGRDLIEMGEVPRSEMSMQRIRQWMANHPDRVDALMNRNASYIFFQERTDLDPKAGPIGSQGVPLTAEYSLAVDPEVIPMGMPIWIDGSAPTATDDSSTVPFQRLMIAQDTGGAIRGPLRGDVFWGHGPDAETRAGRMQHPATWHVLVPRAALWDIPE</sequence>
<proteinExistence type="predicted"/>
<feature type="chain" id="PRO_5013830376" description="peptidoglycan lytic exotransglycosylase" evidence="6">
    <location>
        <begin position="28"/>
        <end position="413"/>
    </location>
</feature>
<dbReference type="Pfam" id="PF03562">
    <property type="entry name" value="MltA"/>
    <property type="match status" value="1"/>
</dbReference>
<name>A0A2H3NPW8_9BACT</name>
<organism evidence="8 9">
    <name type="scientific">Longimonas halophila</name>
    <dbReference type="NCBI Taxonomy" id="1469170"/>
    <lineage>
        <taxon>Bacteria</taxon>
        <taxon>Pseudomonadati</taxon>
        <taxon>Rhodothermota</taxon>
        <taxon>Rhodothermia</taxon>
        <taxon>Rhodothermales</taxon>
        <taxon>Salisaetaceae</taxon>
        <taxon>Longimonas</taxon>
    </lineage>
</organism>
<dbReference type="CDD" id="cd14485">
    <property type="entry name" value="mltA_like_LT_A"/>
    <property type="match status" value="1"/>
</dbReference>
<dbReference type="GO" id="GO:0004553">
    <property type="term" value="F:hydrolase activity, hydrolyzing O-glycosyl compounds"/>
    <property type="evidence" value="ECO:0007669"/>
    <property type="project" value="InterPro"/>
</dbReference>
<dbReference type="InterPro" id="IPR010611">
    <property type="entry name" value="3D_dom"/>
</dbReference>
<dbReference type="GO" id="GO:0008933">
    <property type="term" value="F:peptidoglycan lytic transglycosylase activity"/>
    <property type="evidence" value="ECO:0007669"/>
    <property type="project" value="TreeGrafter"/>
</dbReference>
<evidence type="ECO:0000256" key="3">
    <source>
        <dbReference type="ARBA" id="ARBA00023239"/>
    </source>
</evidence>
<dbReference type="Gene3D" id="2.40.40.10">
    <property type="entry name" value="RlpA-like domain"/>
    <property type="match status" value="1"/>
</dbReference>
<dbReference type="GO" id="GO:0071555">
    <property type="term" value="P:cell wall organization"/>
    <property type="evidence" value="ECO:0007669"/>
    <property type="project" value="UniProtKB-KW"/>
</dbReference>
<evidence type="ECO:0000313" key="9">
    <source>
        <dbReference type="Proteomes" id="UP000221024"/>
    </source>
</evidence>
<evidence type="ECO:0000256" key="1">
    <source>
        <dbReference type="ARBA" id="ARBA00001420"/>
    </source>
</evidence>
<dbReference type="SMART" id="SM00925">
    <property type="entry name" value="MltA"/>
    <property type="match status" value="1"/>
</dbReference>
<keyword evidence="6" id="KW-0732">Signal</keyword>
<keyword evidence="4" id="KW-0961">Cell wall biogenesis/degradation</keyword>
<dbReference type="Proteomes" id="UP000221024">
    <property type="component" value="Unassembled WGS sequence"/>
</dbReference>
<dbReference type="PROSITE" id="PS51257">
    <property type="entry name" value="PROKAR_LIPOPROTEIN"/>
    <property type="match status" value="1"/>
</dbReference>
<accession>A0A2H3NPW8</accession>
<keyword evidence="9" id="KW-1185">Reference proteome</keyword>
<dbReference type="Pfam" id="PF06725">
    <property type="entry name" value="3D"/>
    <property type="match status" value="1"/>
</dbReference>
<dbReference type="GO" id="GO:0019867">
    <property type="term" value="C:outer membrane"/>
    <property type="evidence" value="ECO:0007669"/>
    <property type="project" value="InterPro"/>
</dbReference>
<evidence type="ECO:0000256" key="6">
    <source>
        <dbReference type="SAM" id="SignalP"/>
    </source>
</evidence>
<comment type="catalytic activity">
    <reaction evidence="1">
        <text>Exolytic cleavage of the (1-&gt;4)-beta-glycosidic linkage between N-acetylmuramic acid (MurNAc) and N-acetylglucosamine (GlcNAc) residues in peptidoglycan, from either the reducing or the non-reducing ends of the peptidoglycan chains, with concomitant formation of a 1,6-anhydrobond in the MurNAc residue.</text>
        <dbReference type="EC" id="4.2.2.n1"/>
    </reaction>
</comment>
<dbReference type="EMBL" id="PDEP01000001">
    <property type="protein sequence ID" value="PEN09283.1"/>
    <property type="molecule type" value="Genomic_DNA"/>
</dbReference>
<feature type="domain" description="Lytic transglycosylase MltA" evidence="7">
    <location>
        <begin position="144"/>
        <end position="301"/>
    </location>
</feature>
<feature type="signal peptide" evidence="6">
    <location>
        <begin position="1"/>
        <end position="27"/>
    </location>
</feature>
<comment type="caution">
    <text evidence="8">The sequence shown here is derived from an EMBL/GenBank/DDBJ whole genome shotgun (WGS) entry which is preliminary data.</text>
</comment>
<dbReference type="CDD" id="cd14668">
    <property type="entry name" value="mlta_B"/>
    <property type="match status" value="1"/>
</dbReference>
<evidence type="ECO:0000259" key="7">
    <source>
        <dbReference type="SMART" id="SM00925"/>
    </source>
</evidence>
<dbReference type="OrthoDB" id="9783686at2"/>
<gene>
    <name evidence="8" type="ORF">CRI93_00710</name>
</gene>
<evidence type="ECO:0000256" key="4">
    <source>
        <dbReference type="ARBA" id="ARBA00023316"/>
    </source>
</evidence>
<evidence type="ECO:0000313" key="8">
    <source>
        <dbReference type="EMBL" id="PEN09283.1"/>
    </source>
</evidence>
<protein>
    <recommendedName>
        <fullName evidence="2">peptidoglycan lytic exotransglycosylase</fullName>
        <ecNumber evidence="2">4.2.2.n1</ecNumber>
    </recommendedName>
    <alternativeName>
        <fullName evidence="5">Murein hydrolase A</fullName>
    </alternativeName>
</protein>
<keyword evidence="3" id="KW-0456">Lyase</keyword>
<dbReference type="GO" id="GO:0009254">
    <property type="term" value="P:peptidoglycan turnover"/>
    <property type="evidence" value="ECO:0007669"/>
    <property type="project" value="InterPro"/>
</dbReference>
<evidence type="ECO:0000256" key="5">
    <source>
        <dbReference type="ARBA" id="ARBA00030918"/>
    </source>
</evidence>
<dbReference type="AlphaFoldDB" id="A0A2H3NPW8"/>
<dbReference type="InterPro" id="IPR005300">
    <property type="entry name" value="MltA_B"/>
</dbReference>
<dbReference type="EC" id="4.2.2.n1" evidence="2"/>
<dbReference type="Gene3D" id="2.40.240.50">
    <property type="entry name" value="Barwin-like endoglucanases"/>
    <property type="match status" value="1"/>
</dbReference>
<dbReference type="SUPFAM" id="SSF50685">
    <property type="entry name" value="Barwin-like endoglucanases"/>
    <property type="match status" value="1"/>
</dbReference>
<dbReference type="PANTHER" id="PTHR30124">
    <property type="entry name" value="MEMBRANE-BOUND LYTIC MUREIN TRANSGLYCOSYLASE A"/>
    <property type="match status" value="1"/>
</dbReference>
<evidence type="ECO:0000256" key="2">
    <source>
        <dbReference type="ARBA" id="ARBA00012587"/>
    </source>
</evidence>
<dbReference type="InterPro" id="IPR036908">
    <property type="entry name" value="RlpA-like_sf"/>
</dbReference>